<evidence type="ECO:0000256" key="1">
    <source>
        <dbReference type="SAM" id="MobiDB-lite"/>
    </source>
</evidence>
<name>A0A146FGQ9_ASPKA</name>
<dbReference type="EMBL" id="BCWF01000018">
    <property type="protein sequence ID" value="GAT24729.1"/>
    <property type="molecule type" value="Genomic_DNA"/>
</dbReference>
<dbReference type="Proteomes" id="UP000075230">
    <property type="component" value="Unassembled WGS sequence"/>
</dbReference>
<sequence>MTVQQLSKEHRLDYRDVVNRVSSSAGLDVPSEHAETGFGMKPCRFSFATSLSLVRQEDVEEMTDGTPLVRFIDPAGSYWNSRSYSLVDFEQQIDSHVSGSSPLSQLAAVSRSKAREPSNSRSVALPGMSAGNSTNWHEDHSASPTSGETDRSQITLGVPAGGGGGPRTKRPLVAGAAKTCIRNNISPGLEDKEMTQSSAPGLAEFLEDLPNGIVEREAYLVH</sequence>
<dbReference type="AlphaFoldDB" id="A0A146FGQ9"/>
<proteinExistence type="predicted"/>
<reference evidence="3" key="2">
    <citation type="submission" date="2016-02" db="EMBL/GenBank/DDBJ databases">
        <title>Genome sequencing of Aspergillus luchuensis NBRC 4314.</title>
        <authorList>
            <person name="Yamada O."/>
        </authorList>
    </citation>
    <scope>NUCLEOTIDE SEQUENCE [LARGE SCALE GENOMIC DNA]</scope>
    <source>
        <strain evidence="3">RIB 2604</strain>
    </source>
</reference>
<organism evidence="2 3">
    <name type="scientific">Aspergillus kawachii</name>
    <name type="common">White koji mold</name>
    <name type="synonym">Aspergillus awamori var. kawachi</name>
    <dbReference type="NCBI Taxonomy" id="1069201"/>
    <lineage>
        <taxon>Eukaryota</taxon>
        <taxon>Fungi</taxon>
        <taxon>Dikarya</taxon>
        <taxon>Ascomycota</taxon>
        <taxon>Pezizomycotina</taxon>
        <taxon>Eurotiomycetes</taxon>
        <taxon>Eurotiomycetidae</taxon>
        <taxon>Eurotiales</taxon>
        <taxon>Aspergillaceae</taxon>
        <taxon>Aspergillus</taxon>
        <taxon>Aspergillus subgen. Circumdati</taxon>
    </lineage>
</organism>
<accession>A0A146FGQ9</accession>
<reference evidence="2 3" key="1">
    <citation type="journal article" date="2016" name="DNA Res.">
        <title>Genome sequence of Aspergillus luchuensis NBRC 4314.</title>
        <authorList>
            <person name="Yamada O."/>
            <person name="Machida M."/>
            <person name="Hosoyama A."/>
            <person name="Goto M."/>
            <person name="Takahashi T."/>
            <person name="Futagami T."/>
            <person name="Yamagata Y."/>
            <person name="Takeuchi M."/>
            <person name="Kobayashi T."/>
            <person name="Koike H."/>
            <person name="Abe K."/>
            <person name="Asai K."/>
            <person name="Arita M."/>
            <person name="Fujita N."/>
            <person name="Fukuda K."/>
            <person name="Higa K."/>
            <person name="Horikawa H."/>
            <person name="Ishikawa T."/>
            <person name="Jinno K."/>
            <person name="Kato Y."/>
            <person name="Kirimura K."/>
            <person name="Mizutani O."/>
            <person name="Nakasone K."/>
            <person name="Sano M."/>
            <person name="Shiraishi Y."/>
            <person name="Tsukahara M."/>
            <person name="Gomi K."/>
        </authorList>
    </citation>
    <scope>NUCLEOTIDE SEQUENCE [LARGE SCALE GENOMIC DNA]</scope>
    <source>
        <strain evidence="2 3">RIB 2604</strain>
    </source>
</reference>
<evidence type="ECO:0000313" key="3">
    <source>
        <dbReference type="Proteomes" id="UP000075230"/>
    </source>
</evidence>
<feature type="compositionally biased region" description="Polar residues" evidence="1">
    <location>
        <begin position="142"/>
        <end position="155"/>
    </location>
</feature>
<feature type="region of interest" description="Disordered" evidence="1">
    <location>
        <begin position="108"/>
        <end position="171"/>
    </location>
</feature>
<evidence type="ECO:0000313" key="2">
    <source>
        <dbReference type="EMBL" id="GAT24729.1"/>
    </source>
</evidence>
<comment type="caution">
    <text evidence="2">The sequence shown here is derived from an EMBL/GenBank/DDBJ whole genome shotgun (WGS) entry which is preliminary data.</text>
</comment>
<gene>
    <name evidence="2" type="ORF">RIB2604_01805590</name>
</gene>
<protein>
    <submittedName>
        <fullName evidence="2">SET domain protein</fullName>
    </submittedName>
</protein>